<feature type="region of interest" description="Disordered" evidence="1">
    <location>
        <begin position="1"/>
        <end position="20"/>
    </location>
</feature>
<dbReference type="InParanoid" id="A0A3N1GAP3"/>
<sequence>MSGVGTPSERADGRTDGGGRFLTVGWTRLDRAGLLPTSPSADSPRALTVGWTPTLGTVWYPADAPQDPATGVAPPRV</sequence>
<reference evidence="2 3" key="1">
    <citation type="journal article" date="2015" name="Stand. Genomic Sci.">
        <title>Genomic Encyclopedia of Bacterial and Archaeal Type Strains, Phase III: the genomes of soil and plant-associated and newly described type strains.</title>
        <authorList>
            <person name="Whitman W.B."/>
            <person name="Woyke T."/>
            <person name="Klenk H.P."/>
            <person name="Zhou Y."/>
            <person name="Lilburn T.G."/>
            <person name="Beck B.J."/>
            <person name="De Vos P."/>
            <person name="Vandamme P."/>
            <person name="Eisen J.A."/>
            <person name="Garrity G."/>
            <person name="Hugenholtz P."/>
            <person name="Kyrpides N.C."/>
        </authorList>
    </citation>
    <scope>NUCLEOTIDE SEQUENCE [LARGE SCALE GENOMIC DNA]</scope>
    <source>
        <strain evidence="2 3">CECT 7306</strain>
    </source>
</reference>
<proteinExistence type="predicted"/>
<evidence type="ECO:0000313" key="3">
    <source>
        <dbReference type="Proteomes" id="UP000276232"/>
    </source>
</evidence>
<evidence type="ECO:0000313" key="2">
    <source>
        <dbReference type="EMBL" id="ROP27300.1"/>
    </source>
</evidence>
<comment type="caution">
    <text evidence="2">The sequence shown here is derived from an EMBL/GenBank/DDBJ whole genome shotgun (WGS) entry which is preliminary data.</text>
</comment>
<dbReference type="EMBL" id="RJKN01000007">
    <property type="protein sequence ID" value="ROP27300.1"/>
    <property type="molecule type" value="Genomic_DNA"/>
</dbReference>
<dbReference type="Proteomes" id="UP000276232">
    <property type="component" value="Unassembled WGS sequence"/>
</dbReference>
<gene>
    <name evidence="2" type="ORF">EDC03_2825</name>
</gene>
<keyword evidence="3" id="KW-1185">Reference proteome</keyword>
<dbReference type="RefSeq" id="WP_123380875.1">
    <property type="nucleotide sequence ID" value="NZ_RJKN01000007.1"/>
</dbReference>
<accession>A0A3N1GAP3</accession>
<organism evidence="2 3">
    <name type="scientific">Pseudokineococcus lusitanus</name>
    <dbReference type="NCBI Taxonomy" id="763993"/>
    <lineage>
        <taxon>Bacteria</taxon>
        <taxon>Bacillati</taxon>
        <taxon>Actinomycetota</taxon>
        <taxon>Actinomycetes</taxon>
        <taxon>Kineosporiales</taxon>
        <taxon>Kineosporiaceae</taxon>
        <taxon>Pseudokineococcus</taxon>
    </lineage>
</organism>
<dbReference type="AlphaFoldDB" id="A0A3N1GAP3"/>
<protein>
    <submittedName>
        <fullName evidence="2">Uncharacterized protein</fullName>
    </submittedName>
</protein>
<name>A0A3N1GAP3_9ACTN</name>
<evidence type="ECO:0000256" key="1">
    <source>
        <dbReference type="SAM" id="MobiDB-lite"/>
    </source>
</evidence>